<gene>
    <name evidence="6" type="ORF">F2Q69_00004813</name>
</gene>
<comment type="similarity">
    <text evidence="1">Belongs to the peptidase C1 family.</text>
</comment>
<evidence type="ECO:0000256" key="3">
    <source>
        <dbReference type="ARBA" id="ARBA00022801"/>
    </source>
</evidence>
<proteinExistence type="inferred from homology"/>
<sequence>MGSGDGTDAHAPAGIFNGICGNLDHGVLAVGYGTENGKDYWIVTNSWGSSWGESGYIRMERNIAASAGKCGIAVEPSYPIKNGHITDIYREYIRI</sequence>
<evidence type="ECO:0000256" key="1">
    <source>
        <dbReference type="ARBA" id="ARBA00008455"/>
    </source>
</evidence>
<evidence type="ECO:0000313" key="7">
    <source>
        <dbReference type="Proteomes" id="UP000712600"/>
    </source>
</evidence>
<keyword evidence="3" id="KW-0378">Hydrolase</keyword>
<comment type="caution">
    <text evidence="6">The sequence shown here is derived from an EMBL/GenBank/DDBJ whole genome shotgun (WGS) entry which is preliminary data.</text>
</comment>
<keyword evidence="2" id="KW-0645">Protease</keyword>
<accession>A0A8S9P3P1</accession>
<dbReference type="EMBL" id="QGKX02001521">
    <property type="protein sequence ID" value="KAF3507857.1"/>
    <property type="molecule type" value="Genomic_DNA"/>
</dbReference>
<evidence type="ECO:0000256" key="4">
    <source>
        <dbReference type="ARBA" id="ARBA00022807"/>
    </source>
</evidence>
<dbReference type="AlphaFoldDB" id="A0A8S9P3P1"/>
<dbReference type="PROSITE" id="PS00639">
    <property type="entry name" value="THIOL_PROTEASE_HIS"/>
    <property type="match status" value="1"/>
</dbReference>
<protein>
    <recommendedName>
        <fullName evidence="5">Peptidase C1A papain C-terminal domain-containing protein</fullName>
    </recommendedName>
</protein>
<dbReference type="SUPFAM" id="SSF54001">
    <property type="entry name" value="Cysteine proteinases"/>
    <property type="match status" value="1"/>
</dbReference>
<name>A0A8S9P3P1_BRACR</name>
<dbReference type="GO" id="GO:0008234">
    <property type="term" value="F:cysteine-type peptidase activity"/>
    <property type="evidence" value="ECO:0007669"/>
    <property type="project" value="UniProtKB-KW"/>
</dbReference>
<evidence type="ECO:0000259" key="5">
    <source>
        <dbReference type="Pfam" id="PF00112"/>
    </source>
</evidence>
<dbReference type="Proteomes" id="UP000712600">
    <property type="component" value="Unassembled WGS sequence"/>
</dbReference>
<organism evidence="6 7">
    <name type="scientific">Brassica cretica</name>
    <name type="common">Mustard</name>
    <dbReference type="NCBI Taxonomy" id="69181"/>
    <lineage>
        <taxon>Eukaryota</taxon>
        <taxon>Viridiplantae</taxon>
        <taxon>Streptophyta</taxon>
        <taxon>Embryophyta</taxon>
        <taxon>Tracheophyta</taxon>
        <taxon>Spermatophyta</taxon>
        <taxon>Magnoliopsida</taxon>
        <taxon>eudicotyledons</taxon>
        <taxon>Gunneridae</taxon>
        <taxon>Pentapetalae</taxon>
        <taxon>rosids</taxon>
        <taxon>malvids</taxon>
        <taxon>Brassicales</taxon>
        <taxon>Brassicaceae</taxon>
        <taxon>Brassiceae</taxon>
        <taxon>Brassica</taxon>
    </lineage>
</organism>
<feature type="domain" description="Peptidase C1A papain C-terminal" evidence="5">
    <location>
        <begin position="13"/>
        <end position="80"/>
    </location>
</feature>
<dbReference type="PANTHER" id="PTHR12411">
    <property type="entry name" value="CYSTEINE PROTEASE FAMILY C1-RELATED"/>
    <property type="match status" value="1"/>
</dbReference>
<evidence type="ECO:0000313" key="6">
    <source>
        <dbReference type="EMBL" id="KAF3507857.1"/>
    </source>
</evidence>
<dbReference type="GO" id="GO:0006508">
    <property type="term" value="P:proteolysis"/>
    <property type="evidence" value="ECO:0007669"/>
    <property type="project" value="UniProtKB-KW"/>
</dbReference>
<dbReference type="InterPro" id="IPR025660">
    <property type="entry name" value="Pept_his_AS"/>
</dbReference>
<dbReference type="InterPro" id="IPR000668">
    <property type="entry name" value="Peptidase_C1A_C"/>
</dbReference>
<dbReference type="Pfam" id="PF00112">
    <property type="entry name" value="Peptidase_C1"/>
    <property type="match status" value="1"/>
</dbReference>
<dbReference type="InterPro" id="IPR038765">
    <property type="entry name" value="Papain-like_cys_pep_sf"/>
</dbReference>
<keyword evidence="4" id="KW-0788">Thiol protease</keyword>
<evidence type="ECO:0000256" key="2">
    <source>
        <dbReference type="ARBA" id="ARBA00022670"/>
    </source>
</evidence>
<reference evidence="6" key="1">
    <citation type="submission" date="2019-12" db="EMBL/GenBank/DDBJ databases">
        <title>Genome sequencing and annotation of Brassica cretica.</title>
        <authorList>
            <person name="Studholme D.J."/>
            <person name="Sarris P."/>
        </authorList>
    </citation>
    <scope>NUCLEOTIDE SEQUENCE</scope>
    <source>
        <strain evidence="6">PFS-109/04</strain>
        <tissue evidence="6">Leaf</tissue>
    </source>
</reference>
<dbReference type="Gene3D" id="3.90.70.10">
    <property type="entry name" value="Cysteine proteinases"/>
    <property type="match status" value="1"/>
</dbReference>
<dbReference type="InterPro" id="IPR013128">
    <property type="entry name" value="Peptidase_C1A"/>
</dbReference>